<evidence type="ECO:0000256" key="1">
    <source>
        <dbReference type="SAM" id="MobiDB-lite"/>
    </source>
</evidence>
<keyword evidence="2" id="KW-1133">Transmembrane helix</keyword>
<evidence type="ECO:0000313" key="4">
    <source>
        <dbReference type="Proteomes" id="UP000239415"/>
    </source>
</evidence>
<reference evidence="3 4" key="1">
    <citation type="submission" date="2018-03" db="EMBL/GenBank/DDBJ databases">
        <title>Genomic Encyclopedia of Archaeal and Bacterial Type Strains, Phase II (KMG-II): from individual species to whole genera.</title>
        <authorList>
            <person name="Goeker M."/>
        </authorList>
    </citation>
    <scope>NUCLEOTIDE SEQUENCE [LARGE SCALE GENOMIC DNA]</scope>
    <source>
        <strain evidence="3 4">DSM 43146</strain>
    </source>
</reference>
<dbReference type="Proteomes" id="UP000239415">
    <property type="component" value="Unassembled WGS sequence"/>
</dbReference>
<keyword evidence="2" id="KW-0812">Transmembrane</keyword>
<accession>A0A2T0KIE9</accession>
<evidence type="ECO:0000313" key="3">
    <source>
        <dbReference type="EMBL" id="PRX23297.1"/>
    </source>
</evidence>
<feature type="transmembrane region" description="Helical" evidence="2">
    <location>
        <begin position="27"/>
        <end position="48"/>
    </location>
</feature>
<organism evidence="3 4">
    <name type="scientific">Actinoplanes italicus</name>
    <dbReference type="NCBI Taxonomy" id="113567"/>
    <lineage>
        <taxon>Bacteria</taxon>
        <taxon>Bacillati</taxon>
        <taxon>Actinomycetota</taxon>
        <taxon>Actinomycetes</taxon>
        <taxon>Micromonosporales</taxon>
        <taxon>Micromonosporaceae</taxon>
        <taxon>Actinoplanes</taxon>
    </lineage>
</organism>
<dbReference type="RefSeq" id="WP_373873142.1">
    <property type="nucleotide sequence ID" value="NZ_BOMO01000038.1"/>
</dbReference>
<keyword evidence="4" id="KW-1185">Reference proteome</keyword>
<evidence type="ECO:0000256" key="2">
    <source>
        <dbReference type="SAM" id="Phobius"/>
    </source>
</evidence>
<comment type="caution">
    <text evidence="3">The sequence shown here is derived from an EMBL/GenBank/DDBJ whole genome shotgun (WGS) entry which is preliminary data.</text>
</comment>
<gene>
    <name evidence="3" type="ORF">CLV67_10341</name>
</gene>
<proteinExistence type="predicted"/>
<dbReference type="EMBL" id="PVMZ01000003">
    <property type="protein sequence ID" value="PRX23297.1"/>
    <property type="molecule type" value="Genomic_DNA"/>
</dbReference>
<feature type="region of interest" description="Disordered" evidence="1">
    <location>
        <begin position="181"/>
        <end position="216"/>
    </location>
</feature>
<dbReference type="AlphaFoldDB" id="A0A2T0KIE9"/>
<keyword evidence="2" id="KW-0472">Membrane</keyword>
<sequence length="241" mass="25223">MTRTVRARRAERPHQPLYARVLRLRHLAPSGLLCFVFLEGAVVLGILLALAELVSWWGVIVLPITVALMVKFNDLVAGALTPRPAAGAATSARASVLRPATMGQPAAPAAPVSADPGGASRFDGHGPAVAPYSSFANRAGHGEWSAGYAPVVSQESSAFGYGSAIPPDAPAVGYPGSYSRGLSSTAAGSRSHDGDAGYPVRSSVEPVVEEARGNNAPVRRAWADQDVRQQMARQAASRRYE</sequence>
<name>A0A2T0KIE9_9ACTN</name>
<protein>
    <submittedName>
        <fullName evidence="3">Uncharacterized protein</fullName>
    </submittedName>
</protein>
<feature type="transmembrane region" description="Helical" evidence="2">
    <location>
        <begin position="54"/>
        <end position="73"/>
    </location>
</feature>